<dbReference type="PANTHER" id="PTHR43080:SF2">
    <property type="entry name" value="CBS DOMAIN-CONTAINING PROTEIN"/>
    <property type="match status" value="1"/>
</dbReference>
<dbReference type="Proteomes" id="UP000004263">
    <property type="component" value="Unassembled WGS sequence"/>
</dbReference>
<dbReference type="CDD" id="cd04587">
    <property type="entry name" value="CBS_pair_CAP-ED_NT_Pol-beta-like_DUF294_assoc"/>
    <property type="match status" value="1"/>
</dbReference>
<dbReference type="Pfam" id="PF00571">
    <property type="entry name" value="CBS"/>
    <property type="match status" value="2"/>
</dbReference>
<dbReference type="InterPro" id="IPR000644">
    <property type="entry name" value="CBS_dom"/>
</dbReference>
<dbReference type="InterPro" id="IPR051257">
    <property type="entry name" value="Diverse_CBS-Domain"/>
</dbReference>
<evidence type="ECO:0000256" key="2">
    <source>
        <dbReference type="PROSITE-ProRule" id="PRU00703"/>
    </source>
</evidence>
<dbReference type="Pfam" id="PF03445">
    <property type="entry name" value="DUF294"/>
    <property type="match status" value="1"/>
</dbReference>
<gene>
    <name evidence="4" type="ORF">RED65_11874</name>
</gene>
<proteinExistence type="predicted"/>
<feature type="domain" description="CBS" evidence="3">
    <location>
        <begin position="224"/>
        <end position="280"/>
    </location>
</feature>
<organism evidence="4 5">
    <name type="scientific">Bermanella marisrubri</name>
    <dbReference type="NCBI Taxonomy" id="207949"/>
    <lineage>
        <taxon>Bacteria</taxon>
        <taxon>Pseudomonadati</taxon>
        <taxon>Pseudomonadota</taxon>
        <taxon>Gammaproteobacteria</taxon>
        <taxon>Oceanospirillales</taxon>
        <taxon>Oceanospirillaceae</taxon>
        <taxon>Bermanella</taxon>
    </lineage>
</organism>
<dbReference type="Gene3D" id="2.60.120.10">
    <property type="entry name" value="Jelly Rolls"/>
    <property type="match status" value="1"/>
</dbReference>
<dbReference type="Pfam" id="PF10335">
    <property type="entry name" value="DUF294_C"/>
    <property type="match status" value="1"/>
</dbReference>
<evidence type="ECO:0000313" key="5">
    <source>
        <dbReference type="Proteomes" id="UP000004263"/>
    </source>
</evidence>
<dbReference type="InterPro" id="IPR018821">
    <property type="entry name" value="DUF294_put_nucleoTrafse_sb-bd"/>
</dbReference>
<dbReference type="STRING" id="207949.RED65_11874"/>
<dbReference type="CDD" id="cd05401">
    <property type="entry name" value="NT_GlnE_GlnD_like"/>
    <property type="match status" value="1"/>
</dbReference>
<keyword evidence="5" id="KW-1185">Reference proteome</keyword>
<dbReference type="EMBL" id="AAQH01000004">
    <property type="protein sequence ID" value="EAT12766.1"/>
    <property type="molecule type" value="Genomic_DNA"/>
</dbReference>
<dbReference type="Gene3D" id="3.10.580.10">
    <property type="entry name" value="CBS-domain"/>
    <property type="match status" value="1"/>
</dbReference>
<dbReference type="InterPro" id="IPR005105">
    <property type="entry name" value="GlnD_Uridyltrans_N"/>
</dbReference>
<comment type="caution">
    <text evidence="4">The sequence shown here is derived from an EMBL/GenBank/DDBJ whole genome shotgun (WGS) entry which is preliminary data.</text>
</comment>
<dbReference type="PROSITE" id="PS51371">
    <property type="entry name" value="CBS"/>
    <property type="match status" value="2"/>
</dbReference>
<reference evidence="4 5" key="1">
    <citation type="submission" date="2006-03" db="EMBL/GenBank/DDBJ databases">
        <authorList>
            <person name="Pinhassi J."/>
            <person name="Pedros-Alio C."/>
            <person name="Ferriera S."/>
            <person name="Johnson J."/>
            <person name="Kravitz S."/>
            <person name="Halpern A."/>
            <person name="Remington K."/>
            <person name="Beeson K."/>
            <person name="Tran B."/>
            <person name="Rogers Y.-H."/>
            <person name="Friedman R."/>
            <person name="Venter J.C."/>
        </authorList>
    </citation>
    <scope>NUCLEOTIDE SEQUENCE [LARGE SCALE GENOMIC DNA]</scope>
    <source>
        <strain evidence="4 5">RED65</strain>
    </source>
</reference>
<dbReference type="SUPFAM" id="SSF54631">
    <property type="entry name" value="CBS-domain pair"/>
    <property type="match status" value="1"/>
</dbReference>
<dbReference type="SMART" id="SM00116">
    <property type="entry name" value="CBS"/>
    <property type="match status" value="2"/>
</dbReference>
<accession>Q1N3V8</accession>
<keyword evidence="1 2" id="KW-0129">CBS domain</keyword>
<evidence type="ECO:0000256" key="1">
    <source>
        <dbReference type="ARBA" id="ARBA00023122"/>
    </source>
</evidence>
<dbReference type="SUPFAM" id="SSF51206">
    <property type="entry name" value="cAMP-binding domain-like"/>
    <property type="match status" value="1"/>
</dbReference>
<dbReference type="AlphaFoldDB" id="Q1N3V8"/>
<dbReference type="InterPro" id="IPR018490">
    <property type="entry name" value="cNMP-bd_dom_sf"/>
</dbReference>
<dbReference type="HOGENOM" id="CLU_027866_1_0_6"/>
<dbReference type="InterPro" id="IPR014710">
    <property type="entry name" value="RmlC-like_jellyroll"/>
</dbReference>
<dbReference type="PANTHER" id="PTHR43080">
    <property type="entry name" value="CBS DOMAIN-CONTAINING PROTEIN CBSX3, MITOCHONDRIAL"/>
    <property type="match status" value="1"/>
</dbReference>
<protein>
    <submittedName>
        <fullName evidence="4">CBS domain protein</fullName>
    </submittedName>
</protein>
<sequence>MTFDSQELAPELHSIRDFLLECIPFDELPIEEVNRITQFIEISYHRQGTEFTQEDHDTGLRIVHNGAVELRDKNNKLVDRFGEGISFNIAGLNREESGIKATLIEDSLLYFLPESRYQELRQNYRYFDRFFNSQRSRRVRRAARHEPNPNEMMRPIADLMSGEVFSITPNTSIQSCAAQMSEERISSMLIMENDRLLGIVTDRDIRSRAVAQSLSYEAEVSVIMTEQPKYIEASKSLFDATLYMTQSGIHHLPVQEDGKIVGVISASDLMIAKQDDPVYLVQHISRQQDVAGLKAVTDNLPNLLVQWVHAGIRAHQVSHIYTAVSDAVAVRLIELAEQELGPAPVPYCWLGFGSQGRAEQLLGADQDNGLLISDEMQPEHEEWFYKLAHRVCDGLNECGYDYCKGKVMATTDEWRQPLKNWKQTIDKWTRSPTDDAVMRVSIFFDLRAIHGDAELCKHLQAYMLQKTSSNSIFLAALAQNALGNLPPLGIFRRFVVEHNGEHKDELDLKKRGILPIIDVVRLQSLAHKVTAVNTIDRLQALEKCKAMNKKDSRNLQDALQVIMQARLQNQAEQVRLGKKPNNYLDPDEIGKLLRKQLKDAFSVVQDAQQAAKINFRQGMS</sequence>
<evidence type="ECO:0000313" key="4">
    <source>
        <dbReference type="EMBL" id="EAT12766.1"/>
    </source>
</evidence>
<name>Q1N3V8_9GAMM</name>
<dbReference type="GO" id="GO:0008773">
    <property type="term" value="F:[protein-PII] uridylyltransferase activity"/>
    <property type="evidence" value="ECO:0007669"/>
    <property type="project" value="InterPro"/>
</dbReference>
<feature type="domain" description="CBS" evidence="3">
    <location>
        <begin position="160"/>
        <end position="217"/>
    </location>
</feature>
<dbReference type="InterPro" id="IPR046342">
    <property type="entry name" value="CBS_dom_sf"/>
</dbReference>
<evidence type="ECO:0000259" key="3">
    <source>
        <dbReference type="PROSITE" id="PS51371"/>
    </source>
</evidence>
<dbReference type="OrthoDB" id="9808528at2"/>
<dbReference type="RefSeq" id="WP_007018656.1">
    <property type="nucleotide sequence ID" value="NZ_CH724118.1"/>
</dbReference>